<proteinExistence type="predicted"/>
<sequence length="114" mass="12274">MTSLSLLRLPRCLNATKTFGVSALITSSPSLLCRSAQASGAEKNSFEIQVGHSMAFWTSSLTIISAQVCLVDTSACSFDADADLDEALDCYNCEGARAAVDWIWSFFCDCGDDR</sequence>
<reference evidence="1 2" key="1">
    <citation type="submission" date="2014-04" db="EMBL/GenBank/DDBJ databases">
        <authorList>
            <consortium name="DOE Joint Genome Institute"/>
            <person name="Kuo A."/>
            <person name="Kohler A."/>
            <person name="Nagy L.G."/>
            <person name="Floudas D."/>
            <person name="Copeland A."/>
            <person name="Barry K.W."/>
            <person name="Cichocki N."/>
            <person name="Veneault-Fourrey C."/>
            <person name="LaButti K."/>
            <person name="Lindquist E.A."/>
            <person name="Lipzen A."/>
            <person name="Lundell T."/>
            <person name="Morin E."/>
            <person name="Murat C."/>
            <person name="Sun H."/>
            <person name="Tunlid A."/>
            <person name="Henrissat B."/>
            <person name="Grigoriev I.V."/>
            <person name="Hibbett D.S."/>
            <person name="Martin F."/>
            <person name="Nordberg H.P."/>
            <person name="Cantor M.N."/>
            <person name="Hua S.X."/>
        </authorList>
    </citation>
    <scope>NUCLEOTIDE SEQUENCE [LARGE SCALE GENOMIC DNA]</scope>
    <source>
        <strain evidence="1 2">Foug A</strain>
    </source>
</reference>
<dbReference type="HOGENOM" id="CLU_2122517_0_0_1"/>
<keyword evidence="2" id="KW-1185">Reference proteome</keyword>
<dbReference type="InParanoid" id="A0A0C2ZUM6"/>
<name>A0A0C2ZUM6_9AGAM</name>
<evidence type="ECO:0000313" key="2">
    <source>
        <dbReference type="Proteomes" id="UP000053989"/>
    </source>
</evidence>
<organism evidence="1 2">
    <name type="scientific">Scleroderma citrinum Foug A</name>
    <dbReference type="NCBI Taxonomy" id="1036808"/>
    <lineage>
        <taxon>Eukaryota</taxon>
        <taxon>Fungi</taxon>
        <taxon>Dikarya</taxon>
        <taxon>Basidiomycota</taxon>
        <taxon>Agaricomycotina</taxon>
        <taxon>Agaricomycetes</taxon>
        <taxon>Agaricomycetidae</taxon>
        <taxon>Boletales</taxon>
        <taxon>Sclerodermatineae</taxon>
        <taxon>Sclerodermataceae</taxon>
        <taxon>Scleroderma</taxon>
    </lineage>
</organism>
<gene>
    <name evidence="1" type="ORF">SCLCIDRAFT_530065</name>
</gene>
<evidence type="ECO:0000313" key="1">
    <source>
        <dbReference type="EMBL" id="KIM65193.1"/>
    </source>
</evidence>
<accession>A0A0C2ZUM6</accession>
<protein>
    <submittedName>
        <fullName evidence="1">Uncharacterized protein</fullName>
    </submittedName>
</protein>
<dbReference type="EMBL" id="KN822023">
    <property type="protein sequence ID" value="KIM65193.1"/>
    <property type="molecule type" value="Genomic_DNA"/>
</dbReference>
<reference evidence="2" key="2">
    <citation type="submission" date="2015-01" db="EMBL/GenBank/DDBJ databases">
        <title>Evolutionary Origins and Diversification of the Mycorrhizal Mutualists.</title>
        <authorList>
            <consortium name="DOE Joint Genome Institute"/>
            <consortium name="Mycorrhizal Genomics Consortium"/>
            <person name="Kohler A."/>
            <person name="Kuo A."/>
            <person name="Nagy L.G."/>
            <person name="Floudas D."/>
            <person name="Copeland A."/>
            <person name="Barry K.W."/>
            <person name="Cichocki N."/>
            <person name="Veneault-Fourrey C."/>
            <person name="LaButti K."/>
            <person name="Lindquist E.A."/>
            <person name="Lipzen A."/>
            <person name="Lundell T."/>
            <person name="Morin E."/>
            <person name="Murat C."/>
            <person name="Riley R."/>
            <person name="Ohm R."/>
            <person name="Sun H."/>
            <person name="Tunlid A."/>
            <person name="Henrissat B."/>
            <person name="Grigoriev I.V."/>
            <person name="Hibbett D.S."/>
            <person name="Martin F."/>
        </authorList>
    </citation>
    <scope>NUCLEOTIDE SEQUENCE [LARGE SCALE GENOMIC DNA]</scope>
    <source>
        <strain evidence="2">Foug A</strain>
    </source>
</reference>
<dbReference type="AlphaFoldDB" id="A0A0C2ZUM6"/>
<dbReference type="Proteomes" id="UP000053989">
    <property type="component" value="Unassembled WGS sequence"/>
</dbReference>